<reference evidence="3 4" key="1">
    <citation type="submission" date="2017-06" db="EMBL/GenBank/DDBJ databases">
        <authorList>
            <person name="Kim H.J."/>
            <person name="Triplett B.A."/>
        </authorList>
    </citation>
    <scope>NUCLEOTIDE SEQUENCE [LARGE SCALE GENOMIC DNA]</scope>
    <source>
        <strain evidence="3 4">CGMCC 4.5593</strain>
    </source>
</reference>
<keyword evidence="4" id="KW-1185">Reference proteome</keyword>
<evidence type="ECO:0000313" key="3">
    <source>
        <dbReference type="EMBL" id="SNT50089.1"/>
    </source>
</evidence>
<dbReference type="PRINTS" id="PR00111">
    <property type="entry name" value="ABHYDROLASE"/>
</dbReference>
<evidence type="ECO:0000256" key="1">
    <source>
        <dbReference type="ARBA" id="ARBA00022559"/>
    </source>
</evidence>
<dbReference type="InterPro" id="IPR050471">
    <property type="entry name" value="AB_hydrolase"/>
</dbReference>
<organism evidence="3 4">
    <name type="scientific">Asanoa hainanensis</name>
    <dbReference type="NCBI Taxonomy" id="560556"/>
    <lineage>
        <taxon>Bacteria</taxon>
        <taxon>Bacillati</taxon>
        <taxon>Actinomycetota</taxon>
        <taxon>Actinomycetes</taxon>
        <taxon>Micromonosporales</taxon>
        <taxon>Micromonosporaceae</taxon>
        <taxon>Asanoa</taxon>
    </lineage>
</organism>
<sequence length="267" mass="28974">MTSRHWVERAGVRLSYQVAGERGDPTLVLLAGYGRSGSSWLPWLGRVGPLPYRVVLVDHRGTGESGRPRRPYTLATLADDAAVVIRDGAGDAPAVVVGESMGGMVAQHLALRHPRRVAGLVLSASAARGDVSPAFLRSLPLTAAATISNDVRVWTMCDRLLVHDGDRAHGLLAPLRQIQRTEPYSRFNSLLQALAMSFHRTDRRLGAVRVPVEVIVGAEDRMLAPRNSRVLAARLPQARLTVLADTGHAIAYERPMEIVDAVKRLGL</sequence>
<dbReference type="InterPro" id="IPR022742">
    <property type="entry name" value="Hydrolase_4"/>
</dbReference>
<dbReference type="SUPFAM" id="SSF53474">
    <property type="entry name" value="alpha/beta-Hydrolases"/>
    <property type="match status" value="1"/>
</dbReference>
<feature type="domain" description="Serine aminopeptidase S33" evidence="2">
    <location>
        <begin position="50"/>
        <end position="254"/>
    </location>
</feature>
<keyword evidence="1" id="KW-0560">Oxidoreductase</keyword>
<evidence type="ECO:0000259" key="2">
    <source>
        <dbReference type="Pfam" id="PF12146"/>
    </source>
</evidence>
<dbReference type="InterPro" id="IPR000073">
    <property type="entry name" value="AB_hydrolase_1"/>
</dbReference>
<keyword evidence="1" id="KW-0575">Peroxidase</keyword>
<gene>
    <name evidence="3" type="ORF">SAMN05421812_107279</name>
</gene>
<proteinExistence type="predicted"/>
<dbReference type="PANTHER" id="PTHR43433:SF5">
    <property type="entry name" value="AB HYDROLASE-1 DOMAIN-CONTAINING PROTEIN"/>
    <property type="match status" value="1"/>
</dbReference>
<dbReference type="Pfam" id="PF12146">
    <property type="entry name" value="Hydrolase_4"/>
    <property type="match status" value="1"/>
</dbReference>
<dbReference type="GO" id="GO:0004601">
    <property type="term" value="F:peroxidase activity"/>
    <property type="evidence" value="ECO:0007669"/>
    <property type="project" value="UniProtKB-KW"/>
</dbReference>
<dbReference type="OrthoDB" id="8957634at2"/>
<dbReference type="InterPro" id="IPR029058">
    <property type="entry name" value="AB_hydrolase_fold"/>
</dbReference>
<dbReference type="InterPro" id="IPR000639">
    <property type="entry name" value="Epox_hydrolase-like"/>
</dbReference>
<dbReference type="RefSeq" id="WP_089250904.1">
    <property type="nucleotide sequence ID" value="NZ_FZPH01000007.1"/>
</dbReference>
<dbReference type="AlphaFoldDB" id="A0A239N7D6"/>
<dbReference type="Proteomes" id="UP000198362">
    <property type="component" value="Unassembled WGS sequence"/>
</dbReference>
<evidence type="ECO:0000313" key="4">
    <source>
        <dbReference type="Proteomes" id="UP000198362"/>
    </source>
</evidence>
<protein>
    <submittedName>
        <fullName evidence="3">Pimeloyl-ACP methyl ester carboxylesterase</fullName>
    </submittedName>
</protein>
<dbReference type="EMBL" id="FZPH01000007">
    <property type="protein sequence ID" value="SNT50089.1"/>
    <property type="molecule type" value="Genomic_DNA"/>
</dbReference>
<name>A0A239N7D6_9ACTN</name>
<dbReference type="PANTHER" id="PTHR43433">
    <property type="entry name" value="HYDROLASE, ALPHA/BETA FOLD FAMILY PROTEIN"/>
    <property type="match status" value="1"/>
</dbReference>
<dbReference type="Gene3D" id="3.40.50.1820">
    <property type="entry name" value="alpha/beta hydrolase"/>
    <property type="match status" value="1"/>
</dbReference>
<dbReference type="PRINTS" id="PR00412">
    <property type="entry name" value="EPOXHYDRLASE"/>
</dbReference>
<accession>A0A239N7D6</accession>